<evidence type="ECO:0008006" key="4">
    <source>
        <dbReference type="Google" id="ProtNLM"/>
    </source>
</evidence>
<keyword evidence="1" id="KW-0812">Transmembrane</keyword>
<keyword evidence="1" id="KW-1133">Transmembrane helix</keyword>
<comment type="caution">
    <text evidence="2">The sequence shown here is derived from an EMBL/GenBank/DDBJ whole genome shotgun (WGS) entry which is preliminary data.</text>
</comment>
<keyword evidence="1" id="KW-0472">Membrane</keyword>
<evidence type="ECO:0000313" key="2">
    <source>
        <dbReference type="EMBL" id="MFC5570930.1"/>
    </source>
</evidence>
<accession>A0ABW0SQ66</accession>
<sequence>MLYGSAIFLVLALIAAAFALSGLPTVAGTLAWFWFAVFFGLSLSALWRWHNDHHDHHHHRH</sequence>
<evidence type="ECO:0000313" key="3">
    <source>
        <dbReference type="Proteomes" id="UP001596036"/>
    </source>
</evidence>
<name>A0ABW0SQ66_9GAMM</name>
<dbReference type="RefSeq" id="WP_386755444.1">
    <property type="nucleotide sequence ID" value="NZ_JBHSNM010000004.1"/>
</dbReference>
<dbReference type="Proteomes" id="UP001596036">
    <property type="component" value="Unassembled WGS sequence"/>
</dbReference>
<evidence type="ECO:0000256" key="1">
    <source>
        <dbReference type="SAM" id="Phobius"/>
    </source>
</evidence>
<dbReference type="EMBL" id="JBHSNM010000004">
    <property type="protein sequence ID" value="MFC5570930.1"/>
    <property type="molecule type" value="Genomic_DNA"/>
</dbReference>
<proteinExistence type="predicted"/>
<reference evidence="3" key="1">
    <citation type="journal article" date="2019" name="Int. J. Syst. Evol. Microbiol.">
        <title>The Global Catalogue of Microorganisms (GCM) 10K type strain sequencing project: providing services to taxonomists for standard genome sequencing and annotation.</title>
        <authorList>
            <consortium name="The Broad Institute Genomics Platform"/>
            <consortium name="The Broad Institute Genome Sequencing Center for Infectious Disease"/>
            <person name="Wu L."/>
            <person name="Ma J."/>
        </authorList>
    </citation>
    <scope>NUCLEOTIDE SEQUENCE [LARGE SCALE GENOMIC DNA]</scope>
    <source>
        <strain evidence="3">KACC 11407</strain>
    </source>
</reference>
<protein>
    <recommendedName>
        <fullName evidence="4">DUF1328 domain-containing protein</fullName>
    </recommendedName>
</protein>
<gene>
    <name evidence="2" type="ORF">ACFPN1_12745</name>
</gene>
<organism evidence="2 3">
    <name type="scientific">Lysobacter yangpyeongensis</name>
    <dbReference type="NCBI Taxonomy" id="346182"/>
    <lineage>
        <taxon>Bacteria</taxon>
        <taxon>Pseudomonadati</taxon>
        <taxon>Pseudomonadota</taxon>
        <taxon>Gammaproteobacteria</taxon>
        <taxon>Lysobacterales</taxon>
        <taxon>Lysobacteraceae</taxon>
        <taxon>Lysobacter</taxon>
    </lineage>
</organism>
<keyword evidence="3" id="KW-1185">Reference proteome</keyword>
<feature type="transmembrane region" description="Helical" evidence="1">
    <location>
        <begin position="29"/>
        <end position="49"/>
    </location>
</feature>